<dbReference type="Ensembl" id="ENSTGUT00000034113.1">
    <property type="protein sequence ID" value="ENSTGUP00000022470.1"/>
    <property type="gene ID" value="ENSTGUG00000019556.1"/>
</dbReference>
<reference evidence="1 2" key="1">
    <citation type="journal article" date="2010" name="Nature">
        <title>The genome of a songbird.</title>
        <authorList>
            <person name="Warren W.C."/>
            <person name="Clayton D.F."/>
            <person name="Ellegren H."/>
            <person name="Arnold A.P."/>
            <person name="Hillier L.W."/>
            <person name="Kunstner A."/>
            <person name="Searle S."/>
            <person name="White S."/>
            <person name="Vilella A.J."/>
            <person name="Fairley S."/>
            <person name="Heger A."/>
            <person name="Kong L."/>
            <person name="Ponting C.P."/>
            <person name="Jarvis E.D."/>
            <person name="Mello C.V."/>
            <person name="Minx P."/>
            <person name="Lovell P."/>
            <person name="Velho T.A."/>
            <person name="Ferris M."/>
            <person name="Balakrishnan C.N."/>
            <person name="Sinha S."/>
            <person name="Blatti C."/>
            <person name="London S.E."/>
            <person name="Li Y."/>
            <person name="Lin Y.C."/>
            <person name="George J."/>
            <person name="Sweedler J."/>
            <person name="Southey B."/>
            <person name="Gunaratne P."/>
            <person name="Watson M."/>
            <person name="Nam K."/>
            <person name="Backstrom N."/>
            <person name="Smeds L."/>
            <person name="Nabholz B."/>
            <person name="Itoh Y."/>
            <person name="Whitney O."/>
            <person name="Pfenning A.R."/>
            <person name="Howard J."/>
            <person name="Volker M."/>
            <person name="Skinner B.M."/>
            <person name="Griffin D.K."/>
            <person name="Ye L."/>
            <person name="McLaren W.M."/>
            <person name="Flicek P."/>
            <person name="Quesada V."/>
            <person name="Velasco G."/>
            <person name="Lopez-Otin C."/>
            <person name="Puente X.S."/>
            <person name="Olender T."/>
            <person name="Lancet D."/>
            <person name="Smit A.F."/>
            <person name="Hubley R."/>
            <person name="Konkel M.K."/>
            <person name="Walker J.A."/>
            <person name="Batzer M.A."/>
            <person name="Gu W."/>
            <person name="Pollock D.D."/>
            <person name="Chen L."/>
            <person name="Cheng Z."/>
            <person name="Eichler E.E."/>
            <person name="Stapley J."/>
            <person name="Slate J."/>
            <person name="Ekblom R."/>
            <person name="Birkhead T."/>
            <person name="Burke T."/>
            <person name="Burt D."/>
            <person name="Scharff C."/>
            <person name="Adam I."/>
            <person name="Richard H."/>
            <person name="Sultan M."/>
            <person name="Soldatov A."/>
            <person name="Lehrach H."/>
            <person name="Edwards S.V."/>
            <person name="Yang S.P."/>
            <person name="Li X."/>
            <person name="Graves T."/>
            <person name="Fulton L."/>
            <person name="Nelson J."/>
            <person name="Chinwalla A."/>
            <person name="Hou S."/>
            <person name="Mardis E.R."/>
            <person name="Wilson R.K."/>
        </authorList>
    </citation>
    <scope>NUCLEOTIDE SEQUENCE [LARGE SCALE GENOMIC DNA]</scope>
</reference>
<dbReference type="Proteomes" id="UP000007754">
    <property type="component" value="Chromosome 1"/>
</dbReference>
<reference evidence="1" key="2">
    <citation type="submission" date="2025-08" db="UniProtKB">
        <authorList>
            <consortium name="Ensembl"/>
        </authorList>
    </citation>
    <scope>IDENTIFICATION</scope>
</reference>
<reference evidence="1" key="3">
    <citation type="submission" date="2025-09" db="UniProtKB">
        <authorList>
            <consortium name="Ensembl"/>
        </authorList>
    </citation>
    <scope>IDENTIFICATION</scope>
</reference>
<dbReference type="AlphaFoldDB" id="A0A674GJB1"/>
<organism evidence="1 2">
    <name type="scientific">Taeniopygia guttata</name>
    <name type="common">Zebra finch</name>
    <name type="synonym">Poephila guttata</name>
    <dbReference type="NCBI Taxonomy" id="59729"/>
    <lineage>
        <taxon>Eukaryota</taxon>
        <taxon>Metazoa</taxon>
        <taxon>Chordata</taxon>
        <taxon>Craniata</taxon>
        <taxon>Vertebrata</taxon>
        <taxon>Euteleostomi</taxon>
        <taxon>Archelosauria</taxon>
        <taxon>Archosauria</taxon>
        <taxon>Dinosauria</taxon>
        <taxon>Saurischia</taxon>
        <taxon>Theropoda</taxon>
        <taxon>Coelurosauria</taxon>
        <taxon>Aves</taxon>
        <taxon>Neognathae</taxon>
        <taxon>Neoaves</taxon>
        <taxon>Telluraves</taxon>
        <taxon>Australaves</taxon>
        <taxon>Passeriformes</taxon>
        <taxon>Passeroidea</taxon>
        <taxon>Estrildidae</taxon>
        <taxon>Estrildinae</taxon>
        <taxon>Taeniopygia</taxon>
    </lineage>
</organism>
<name>A0A674GJB1_TAEGU</name>
<protein>
    <submittedName>
        <fullName evidence="1">Uncharacterized protein</fullName>
    </submittedName>
</protein>
<proteinExistence type="predicted"/>
<accession>A0A674GJB1</accession>
<evidence type="ECO:0000313" key="2">
    <source>
        <dbReference type="Proteomes" id="UP000007754"/>
    </source>
</evidence>
<sequence length="64" mass="7300">VVFVGNMLGPLEDKEGTSYGKAEFYLSNHEHFKGHCKLSRPMTHTMMCSICCDFLSVRCWSLLL</sequence>
<evidence type="ECO:0000313" key="1">
    <source>
        <dbReference type="Ensembl" id="ENSTGUP00000022470.1"/>
    </source>
</evidence>
<keyword evidence="2" id="KW-1185">Reference proteome</keyword>
<dbReference type="InParanoid" id="A0A674GJB1"/>